<feature type="domain" description="tRNA/rRNA methyltransferase SpoU type" evidence="7">
    <location>
        <begin position="51"/>
        <end position="189"/>
    </location>
</feature>
<dbReference type="GO" id="GO:0002938">
    <property type="term" value="P:tRNA guanine ribose methylation"/>
    <property type="evidence" value="ECO:0007669"/>
    <property type="project" value="TreeGrafter"/>
</dbReference>
<dbReference type="HAMAP" id="MF_02060">
    <property type="entry name" value="tRNA_methyltr_TrmH"/>
    <property type="match status" value="1"/>
</dbReference>
<organism evidence="8 9">
    <name type="scientific">Apatococcus lobatus</name>
    <dbReference type="NCBI Taxonomy" id="904363"/>
    <lineage>
        <taxon>Eukaryota</taxon>
        <taxon>Viridiplantae</taxon>
        <taxon>Chlorophyta</taxon>
        <taxon>core chlorophytes</taxon>
        <taxon>Trebouxiophyceae</taxon>
        <taxon>Chlorellales</taxon>
        <taxon>Chlorellaceae</taxon>
        <taxon>Apatococcus</taxon>
    </lineage>
</organism>
<accession>A0AAW1Q9S2</accession>
<keyword evidence="3" id="KW-0808">Transferase</keyword>
<gene>
    <name evidence="8" type="ORF">WJX74_008645</name>
</gene>
<dbReference type="InterPro" id="IPR001537">
    <property type="entry name" value="SpoU_MeTrfase"/>
</dbReference>
<keyword evidence="9" id="KW-1185">Reference proteome</keyword>
<keyword evidence="5" id="KW-0819">tRNA processing</keyword>
<dbReference type="SUPFAM" id="SSF75217">
    <property type="entry name" value="alpha/beta knot"/>
    <property type="match status" value="1"/>
</dbReference>
<keyword evidence="1" id="KW-0820">tRNA-binding</keyword>
<evidence type="ECO:0000256" key="3">
    <source>
        <dbReference type="ARBA" id="ARBA00022679"/>
    </source>
</evidence>
<keyword evidence="4" id="KW-0949">S-adenosyl-L-methionine</keyword>
<evidence type="ECO:0000256" key="6">
    <source>
        <dbReference type="ARBA" id="ARBA00022884"/>
    </source>
</evidence>
<evidence type="ECO:0000256" key="1">
    <source>
        <dbReference type="ARBA" id="ARBA00022555"/>
    </source>
</evidence>
<dbReference type="InterPro" id="IPR029026">
    <property type="entry name" value="tRNA_m1G_MTases_N"/>
</dbReference>
<sequence length="262" mass="28596">MASWLLGFSLQIFPDFTAKAVIDLLGPLVTPERLLSLNQVVASRSFEVVPVVEGLYDQGNFGAVCRSAEGFGFGSIHVISYASPKFRAARQRNSSGAEKWLHVRKWRSAKDCIAMLKSSGFKVVATALSQDSIPISEVDWTQPTAVIFGNEKDGVTREVLEGADQLVHLPMQGFVSSFNISCAAAVVLWEARRCRLQRLGTQAELTAQQQDVLKAAMLLRHTATHGRGAELLQGLAQRRDSRLERLAVQGKGAVYASPSPML</sequence>
<evidence type="ECO:0000256" key="5">
    <source>
        <dbReference type="ARBA" id="ARBA00022694"/>
    </source>
</evidence>
<evidence type="ECO:0000259" key="7">
    <source>
        <dbReference type="Pfam" id="PF00588"/>
    </source>
</evidence>
<dbReference type="GO" id="GO:0000049">
    <property type="term" value="F:tRNA binding"/>
    <property type="evidence" value="ECO:0007669"/>
    <property type="project" value="UniProtKB-KW"/>
</dbReference>
<reference evidence="8 9" key="1">
    <citation type="journal article" date="2024" name="Nat. Commun.">
        <title>Phylogenomics reveals the evolutionary origins of lichenization in chlorophyte algae.</title>
        <authorList>
            <person name="Puginier C."/>
            <person name="Libourel C."/>
            <person name="Otte J."/>
            <person name="Skaloud P."/>
            <person name="Haon M."/>
            <person name="Grisel S."/>
            <person name="Petersen M."/>
            <person name="Berrin J.G."/>
            <person name="Delaux P.M."/>
            <person name="Dal Grande F."/>
            <person name="Keller J."/>
        </authorList>
    </citation>
    <scope>NUCLEOTIDE SEQUENCE [LARGE SCALE GENOMIC DNA]</scope>
    <source>
        <strain evidence="8 9">SAG 2145</strain>
    </source>
</reference>
<dbReference type="Gene3D" id="3.40.1280.10">
    <property type="match status" value="1"/>
</dbReference>
<comment type="caution">
    <text evidence="8">The sequence shown here is derived from an EMBL/GenBank/DDBJ whole genome shotgun (WGS) entry which is preliminary data.</text>
</comment>
<dbReference type="InterPro" id="IPR029028">
    <property type="entry name" value="Alpha/beta_knot_MTases"/>
</dbReference>
<keyword evidence="2" id="KW-0489">Methyltransferase</keyword>
<dbReference type="CDD" id="cd18092">
    <property type="entry name" value="SpoU-like_TrmH"/>
    <property type="match status" value="1"/>
</dbReference>
<dbReference type="EMBL" id="JALJOS010000052">
    <property type="protein sequence ID" value="KAK9818965.1"/>
    <property type="molecule type" value="Genomic_DNA"/>
</dbReference>
<evidence type="ECO:0000256" key="2">
    <source>
        <dbReference type="ARBA" id="ARBA00022603"/>
    </source>
</evidence>
<dbReference type="PANTHER" id="PTHR43453">
    <property type="entry name" value="RRNA METHYLASE-LIKE"/>
    <property type="match status" value="1"/>
</dbReference>
<proteinExistence type="inferred from homology"/>
<dbReference type="Proteomes" id="UP001438707">
    <property type="component" value="Unassembled WGS sequence"/>
</dbReference>
<dbReference type="AlphaFoldDB" id="A0AAW1Q9S2"/>
<evidence type="ECO:0000313" key="9">
    <source>
        <dbReference type="Proteomes" id="UP001438707"/>
    </source>
</evidence>
<dbReference type="InterPro" id="IPR033671">
    <property type="entry name" value="TrmH"/>
</dbReference>
<dbReference type="GO" id="GO:0008173">
    <property type="term" value="F:RNA methyltransferase activity"/>
    <property type="evidence" value="ECO:0007669"/>
    <property type="project" value="InterPro"/>
</dbReference>
<evidence type="ECO:0000313" key="8">
    <source>
        <dbReference type="EMBL" id="KAK9818965.1"/>
    </source>
</evidence>
<name>A0AAW1Q9S2_9CHLO</name>
<evidence type="ECO:0000256" key="4">
    <source>
        <dbReference type="ARBA" id="ARBA00022691"/>
    </source>
</evidence>
<dbReference type="Pfam" id="PF00588">
    <property type="entry name" value="SpoU_methylase"/>
    <property type="match status" value="1"/>
</dbReference>
<protein>
    <recommendedName>
        <fullName evidence="7">tRNA/rRNA methyltransferase SpoU type domain-containing protein</fullName>
    </recommendedName>
</protein>
<dbReference type="PANTHER" id="PTHR43453:SF1">
    <property type="entry name" value="TRNA_RRNA METHYLTRANSFERASE SPOU TYPE DOMAIN-CONTAINING PROTEIN"/>
    <property type="match status" value="1"/>
</dbReference>
<keyword evidence="6" id="KW-0694">RNA-binding</keyword>